<dbReference type="RefSeq" id="XP_016221391.1">
    <property type="nucleotide sequence ID" value="XM_016372059.1"/>
</dbReference>
<feature type="transmembrane region" description="Helical" evidence="8">
    <location>
        <begin position="415"/>
        <end position="433"/>
    </location>
</feature>
<dbReference type="PRINTS" id="PR01130">
    <property type="entry name" value="DERENTRNSPRT"/>
</dbReference>
<comment type="similarity">
    <text evidence="2">Belongs to the SLC29A/ENT transporter (TC 2.A.57) family.</text>
</comment>
<keyword evidence="4 8" id="KW-0812">Transmembrane</keyword>
<dbReference type="InterPro" id="IPR036259">
    <property type="entry name" value="MFS_trans_sf"/>
</dbReference>
<evidence type="ECO:0000256" key="4">
    <source>
        <dbReference type="ARBA" id="ARBA00022692"/>
    </source>
</evidence>
<evidence type="ECO:0000256" key="2">
    <source>
        <dbReference type="ARBA" id="ARBA00007965"/>
    </source>
</evidence>
<feature type="transmembrane region" description="Helical" evidence="8">
    <location>
        <begin position="345"/>
        <end position="364"/>
    </location>
</feature>
<dbReference type="OrthoDB" id="46396at2759"/>
<keyword evidence="6 8" id="KW-0472">Membrane</keyword>
<keyword evidence="5 8" id="KW-1133">Transmembrane helix</keyword>
<evidence type="ECO:0000256" key="6">
    <source>
        <dbReference type="ARBA" id="ARBA00023136"/>
    </source>
</evidence>
<dbReference type="PANTHER" id="PTHR10332">
    <property type="entry name" value="EQUILIBRATIVE NUCLEOSIDE TRANSPORTER"/>
    <property type="match status" value="1"/>
</dbReference>
<dbReference type="PIRSF" id="PIRSF016379">
    <property type="entry name" value="ENT"/>
    <property type="match status" value="1"/>
</dbReference>
<evidence type="ECO:0000256" key="5">
    <source>
        <dbReference type="ARBA" id="ARBA00022989"/>
    </source>
</evidence>
<feature type="transmembrane region" description="Helical" evidence="8">
    <location>
        <begin position="453"/>
        <end position="475"/>
    </location>
</feature>
<organism evidence="9 10">
    <name type="scientific">Exophiala mesophila</name>
    <name type="common">Black yeast-like fungus</name>
    <dbReference type="NCBI Taxonomy" id="212818"/>
    <lineage>
        <taxon>Eukaryota</taxon>
        <taxon>Fungi</taxon>
        <taxon>Dikarya</taxon>
        <taxon>Ascomycota</taxon>
        <taxon>Pezizomycotina</taxon>
        <taxon>Eurotiomycetes</taxon>
        <taxon>Chaetothyriomycetidae</taxon>
        <taxon>Chaetothyriales</taxon>
        <taxon>Herpotrichiellaceae</taxon>
        <taxon>Exophiala</taxon>
    </lineage>
</organism>
<dbReference type="STRING" id="212818.A0A0D1Z4T6"/>
<dbReference type="HOGENOM" id="CLU_021611_3_0_1"/>
<dbReference type="AlphaFoldDB" id="A0A0D1Z4T6"/>
<reference evidence="9 10" key="1">
    <citation type="submission" date="2015-01" db="EMBL/GenBank/DDBJ databases">
        <title>The Genome Sequence of Exophiala mesophila CBS40295.</title>
        <authorList>
            <consortium name="The Broad Institute Genomics Platform"/>
            <person name="Cuomo C."/>
            <person name="de Hoog S."/>
            <person name="Gorbushina A."/>
            <person name="Stielow B."/>
            <person name="Teixiera M."/>
            <person name="Abouelleil A."/>
            <person name="Chapman S.B."/>
            <person name="Priest M."/>
            <person name="Young S.K."/>
            <person name="Wortman J."/>
            <person name="Nusbaum C."/>
            <person name="Birren B."/>
        </authorList>
    </citation>
    <scope>NUCLEOTIDE SEQUENCE [LARGE SCALE GENOMIC DNA]</scope>
    <source>
        <strain evidence="9 10">CBS 40295</strain>
    </source>
</reference>
<evidence type="ECO:0000313" key="10">
    <source>
        <dbReference type="Proteomes" id="UP000054302"/>
    </source>
</evidence>
<evidence type="ECO:0000256" key="3">
    <source>
        <dbReference type="ARBA" id="ARBA00022448"/>
    </source>
</evidence>
<protein>
    <recommendedName>
        <fullName evidence="11">Major facilitator superfamily (MFS) profile domain-containing protein</fullName>
    </recommendedName>
</protein>
<dbReference type="GO" id="GO:0000329">
    <property type="term" value="C:fungal-type vacuole membrane"/>
    <property type="evidence" value="ECO:0007669"/>
    <property type="project" value="TreeGrafter"/>
</dbReference>
<dbReference type="GO" id="GO:0034257">
    <property type="term" value="F:nicotinamide riboside transmembrane transporter activity"/>
    <property type="evidence" value="ECO:0007669"/>
    <property type="project" value="TreeGrafter"/>
</dbReference>
<comment type="subcellular location">
    <subcellularLocation>
        <location evidence="1">Membrane</location>
        <topology evidence="1">Multi-pass membrane protein</topology>
    </subcellularLocation>
</comment>
<dbReference type="GO" id="GO:0005886">
    <property type="term" value="C:plasma membrane"/>
    <property type="evidence" value="ECO:0007669"/>
    <property type="project" value="TreeGrafter"/>
</dbReference>
<feature type="transmembrane region" description="Helical" evidence="8">
    <location>
        <begin position="314"/>
        <end position="338"/>
    </location>
</feature>
<dbReference type="OMA" id="GSPWTTK"/>
<sequence>MNTTPPPPQTIELQELSNMDRIKALFRPRPEYEPLQNDTERDDDESVASDSGESVVEPPFSWINYSVFFLLGIAMLWAWNMFLAAAPYFQNRFRNDEWILNHFQAAEISVSTVTNLTSMIILSKLQKGASYPKRISTSLLLNISVFSVLSASTAFKTSAGVYFGFLLVAILVASFSTGLIQNGLFSFSSGFGRSEYTQAIMTGQAVAGVLPPLAQIISVAAVPAKKGDGTETADASPTSALIYFLTATGISVLALLAFFYLLARKGDSHSLTSASKPTLDETSEGDALRGNVRISGRQQDPSPEERPNVALTTLFLRMPFLALAVFVCFAVTMTFPVFTASIRSVNGVDSAIFIPTAFLIWNIGDLLGRLSTLWKPISLTHYPFALFCIAMARLLFIPLYFLCNIKGKGAAISSDFFYLAIVQFFFGLSNGYLGSECMMGSGEWVLPEEREAAGGFMGLMLVGGLTVGSLLSFLLGDI</sequence>
<dbReference type="GO" id="GO:0015205">
    <property type="term" value="F:nucleobase transmembrane transporter activity"/>
    <property type="evidence" value="ECO:0007669"/>
    <property type="project" value="TreeGrafter"/>
</dbReference>
<feature type="region of interest" description="Disordered" evidence="7">
    <location>
        <begin position="27"/>
        <end position="55"/>
    </location>
</feature>
<dbReference type="GeneID" id="27325033"/>
<gene>
    <name evidence="9" type="ORF">PV10_07188</name>
</gene>
<dbReference type="InterPro" id="IPR002259">
    <property type="entry name" value="Eqnu_transpt"/>
</dbReference>
<dbReference type="VEuPathDB" id="FungiDB:PV10_07188"/>
<evidence type="ECO:0000256" key="7">
    <source>
        <dbReference type="SAM" id="MobiDB-lite"/>
    </source>
</evidence>
<dbReference type="EMBL" id="KN847524">
    <property type="protein sequence ID" value="KIV89817.1"/>
    <property type="molecule type" value="Genomic_DNA"/>
</dbReference>
<dbReference type="SUPFAM" id="SSF103473">
    <property type="entry name" value="MFS general substrate transporter"/>
    <property type="match status" value="1"/>
</dbReference>
<proteinExistence type="inferred from homology"/>
<evidence type="ECO:0008006" key="11">
    <source>
        <dbReference type="Google" id="ProtNLM"/>
    </source>
</evidence>
<evidence type="ECO:0000256" key="1">
    <source>
        <dbReference type="ARBA" id="ARBA00004141"/>
    </source>
</evidence>
<feature type="transmembrane region" description="Helical" evidence="8">
    <location>
        <begin position="241"/>
        <end position="263"/>
    </location>
</feature>
<dbReference type="Pfam" id="PF01733">
    <property type="entry name" value="Nucleoside_tran"/>
    <property type="match status" value="1"/>
</dbReference>
<dbReference type="Proteomes" id="UP000054302">
    <property type="component" value="Unassembled WGS sequence"/>
</dbReference>
<feature type="transmembrane region" description="Helical" evidence="8">
    <location>
        <begin position="62"/>
        <end position="85"/>
    </location>
</feature>
<feature type="transmembrane region" description="Helical" evidence="8">
    <location>
        <begin position="384"/>
        <end position="403"/>
    </location>
</feature>
<dbReference type="PANTHER" id="PTHR10332:SF88">
    <property type="entry name" value="EQUILIBRATIVE NUCLEOSIDE TRANSPORTER 1, ISOFORM A"/>
    <property type="match status" value="1"/>
</dbReference>
<accession>A0A0D1Z4T6</accession>
<keyword evidence="10" id="KW-1185">Reference proteome</keyword>
<name>A0A0D1Z4T6_EXOME</name>
<feature type="transmembrane region" description="Helical" evidence="8">
    <location>
        <begin position="161"/>
        <end position="180"/>
    </location>
</feature>
<evidence type="ECO:0000256" key="8">
    <source>
        <dbReference type="SAM" id="Phobius"/>
    </source>
</evidence>
<keyword evidence="3" id="KW-0813">Transport</keyword>
<evidence type="ECO:0000313" key="9">
    <source>
        <dbReference type="EMBL" id="KIV89817.1"/>
    </source>
</evidence>